<proteinExistence type="predicted"/>
<dbReference type="STRING" id="2769.R7QL01"/>
<dbReference type="PhylomeDB" id="R7QL01"/>
<dbReference type="AlphaFoldDB" id="R7QL01"/>
<dbReference type="EMBL" id="HG001898">
    <property type="protein sequence ID" value="CDF38161.1"/>
    <property type="molecule type" value="Genomic_DNA"/>
</dbReference>
<dbReference type="KEGG" id="ccp:CHC_T00006340001"/>
<dbReference type="Gramene" id="CDF38161">
    <property type="protein sequence ID" value="CDF38161"/>
    <property type="gene ID" value="CHC_T00006340001"/>
</dbReference>
<gene>
    <name evidence="1" type="ORF">CHC_T00006340001</name>
</gene>
<evidence type="ECO:0008006" key="3">
    <source>
        <dbReference type="Google" id="ProtNLM"/>
    </source>
</evidence>
<keyword evidence="2" id="KW-1185">Reference proteome</keyword>
<dbReference type="Proteomes" id="UP000012073">
    <property type="component" value="Unassembled WGS sequence"/>
</dbReference>
<dbReference type="InterPro" id="IPR043128">
    <property type="entry name" value="Rev_trsase/Diguanyl_cyclase"/>
</dbReference>
<name>R7QL01_CHOCR</name>
<evidence type="ECO:0000313" key="1">
    <source>
        <dbReference type="EMBL" id="CDF38161.1"/>
    </source>
</evidence>
<dbReference type="SUPFAM" id="SSF56672">
    <property type="entry name" value="DNA/RNA polymerases"/>
    <property type="match status" value="1"/>
</dbReference>
<accession>R7QL01</accession>
<dbReference type="GeneID" id="17325735"/>
<protein>
    <recommendedName>
        <fullName evidence="3">Reverse transcriptase domain-containing protein</fullName>
    </recommendedName>
</protein>
<dbReference type="RefSeq" id="XP_005718030.1">
    <property type="nucleotide sequence ID" value="XM_005717973.1"/>
</dbReference>
<dbReference type="OrthoDB" id="2431547at2759"/>
<dbReference type="CDD" id="cd01647">
    <property type="entry name" value="RT_LTR"/>
    <property type="match status" value="1"/>
</dbReference>
<dbReference type="InterPro" id="IPR053134">
    <property type="entry name" value="RNA-dir_DNA_polymerase"/>
</dbReference>
<dbReference type="Gene3D" id="3.30.70.270">
    <property type="match status" value="1"/>
</dbReference>
<evidence type="ECO:0000313" key="2">
    <source>
        <dbReference type="Proteomes" id="UP000012073"/>
    </source>
</evidence>
<dbReference type="PANTHER" id="PTHR24559:SF444">
    <property type="entry name" value="REVERSE TRANSCRIPTASE DOMAIN-CONTAINING PROTEIN"/>
    <property type="match status" value="1"/>
</dbReference>
<dbReference type="OMA" id="PLINTMF"/>
<sequence>MCIDYQALNKQTIMNQVPLARIDEVWDQVGRSKYFSTINLRSRYHQITLRDAHIQKTAFRTRYGQYEYLVTPFRLTGAQDASRPS</sequence>
<dbReference type="InterPro" id="IPR043502">
    <property type="entry name" value="DNA/RNA_pol_sf"/>
</dbReference>
<organism evidence="1 2">
    <name type="scientific">Chondrus crispus</name>
    <name type="common">Carrageen Irish moss</name>
    <name type="synonym">Polymorpha crispa</name>
    <dbReference type="NCBI Taxonomy" id="2769"/>
    <lineage>
        <taxon>Eukaryota</taxon>
        <taxon>Rhodophyta</taxon>
        <taxon>Florideophyceae</taxon>
        <taxon>Rhodymeniophycidae</taxon>
        <taxon>Gigartinales</taxon>
        <taxon>Gigartinaceae</taxon>
        <taxon>Chondrus</taxon>
    </lineage>
</organism>
<dbReference type="PANTHER" id="PTHR24559">
    <property type="entry name" value="TRANSPOSON TY3-I GAG-POL POLYPROTEIN"/>
    <property type="match status" value="1"/>
</dbReference>
<reference evidence="2" key="1">
    <citation type="journal article" date="2013" name="Proc. Natl. Acad. Sci. U.S.A.">
        <title>Genome structure and metabolic features in the red seaweed Chondrus crispus shed light on evolution of the Archaeplastida.</title>
        <authorList>
            <person name="Collen J."/>
            <person name="Porcel B."/>
            <person name="Carre W."/>
            <person name="Ball S.G."/>
            <person name="Chaparro C."/>
            <person name="Tonon T."/>
            <person name="Barbeyron T."/>
            <person name="Michel G."/>
            <person name="Noel B."/>
            <person name="Valentin K."/>
            <person name="Elias M."/>
            <person name="Artiguenave F."/>
            <person name="Arun A."/>
            <person name="Aury J.M."/>
            <person name="Barbosa-Neto J.F."/>
            <person name="Bothwell J.H."/>
            <person name="Bouget F.Y."/>
            <person name="Brillet L."/>
            <person name="Cabello-Hurtado F."/>
            <person name="Capella-Gutierrez S."/>
            <person name="Charrier B."/>
            <person name="Cladiere L."/>
            <person name="Cock J.M."/>
            <person name="Coelho S.M."/>
            <person name="Colleoni C."/>
            <person name="Czjzek M."/>
            <person name="Da Silva C."/>
            <person name="Delage L."/>
            <person name="Denoeud F."/>
            <person name="Deschamps P."/>
            <person name="Dittami S.M."/>
            <person name="Gabaldon T."/>
            <person name="Gachon C.M."/>
            <person name="Groisillier A."/>
            <person name="Herve C."/>
            <person name="Jabbari K."/>
            <person name="Katinka M."/>
            <person name="Kloareg B."/>
            <person name="Kowalczyk N."/>
            <person name="Labadie K."/>
            <person name="Leblanc C."/>
            <person name="Lopez P.J."/>
            <person name="McLachlan D.H."/>
            <person name="Meslet-Cladiere L."/>
            <person name="Moustafa A."/>
            <person name="Nehr Z."/>
            <person name="Nyvall Collen P."/>
            <person name="Panaud O."/>
            <person name="Partensky F."/>
            <person name="Poulain J."/>
            <person name="Rensing S.A."/>
            <person name="Rousvoal S."/>
            <person name="Samson G."/>
            <person name="Symeonidi A."/>
            <person name="Weissenbach J."/>
            <person name="Zambounis A."/>
            <person name="Wincker P."/>
            <person name="Boyen C."/>
        </authorList>
    </citation>
    <scope>NUCLEOTIDE SEQUENCE [LARGE SCALE GENOMIC DNA]</scope>
    <source>
        <strain evidence="2">cv. Stackhouse</strain>
    </source>
</reference>